<keyword evidence="3" id="KW-1185">Reference proteome</keyword>
<sequence>MALIKQAGFIYLFDSHARDFSGMPDPNGTAVVMKFTNILELEQYLLSVESEGDKKARLKKASEYKKRKYSEETYSEQEIRLQKDRESKKRKRSEETDSDRQIRLEKDRLNKKQKRAKKVSQPRHEILNQQDYLNLFDNTINGGIEEQCWAKANINKFNKSVQYIVSQCTECQEAWPLKSKPRTPYICSRCSRDKKSPKKFSCENSMIPSCVPHELQNLTQIEEMLIARALPIMRVYIKPGGQRSYSGHCINLPQNVKELAMSLPRYPKDLAVIIVKAKGRENTFKDVTVRKKKVHNALVWLINNNPHYSELLINKDALNSLPEDGVPPGLMTVETDDDIVSDDNCSPDVGPPTDNPSEDIVYNDSTEMSSFYLLVNNNSRKLKLLETSCLKMSQCHGPQLKMSL</sequence>
<feature type="region of interest" description="Disordered" evidence="1">
    <location>
        <begin position="80"/>
        <end position="122"/>
    </location>
</feature>
<reference evidence="2" key="1">
    <citation type="submission" date="2020-04" db="EMBL/GenBank/DDBJ databases">
        <authorList>
            <person name="Alioto T."/>
            <person name="Alioto T."/>
            <person name="Gomez Garrido J."/>
        </authorList>
    </citation>
    <scope>NUCLEOTIDE SEQUENCE</scope>
    <source>
        <strain evidence="2">A484AB</strain>
    </source>
</reference>
<feature type="compositionally biased region" description="Basic residues" evidence="1">
    <location>
        <begin position="111"/>
        <end position="121"/>
    </location>
</feature>
<feature type="compositionally biased region" description="Basic and acidic residues" evidence="1">
    <location>
        <begin position="80"/>
        <end position="110"/>
    </location>
</feature>
<proteinExistence type="predicted"/>
<dbReference type="InterPro" id="IPR046700">
    <property type="entry name" value="DUF6570"/>
</dbReference>
<dbReference type="EMBL" id="CACRXK020001700">
    <property type="protein sequence ID" value="CAB3990656.1"/>
    <property type="molecule type" value="Genomic_DNA"/>
</dbReference>
<dbReference type="OrthoDB" id="10064391at2759"/>
<evidence type="ECO:0000256" key="1">
    <source>
        <dbReference type="SAM" id="MobiDB-lite"/>
    </source>
</evidence>
<name>A0A6S7GMJ9_PARCT</name>
<evidence type="ECO:0000313" key="3">
    <source>
        <dbReference type="Proteomes" id="UP001152795"/>
    </source>
</evidence>
<organism evidence="2 3">
    <name type="scientific">Paramuricea clavata</name>
    <name type="common">Red gorgonian</name>
    <name type="synonym">Violescent sea-whip</name>
    <dbReference type="NCBI Taxonomy" id="317549"/>
    <lineage>
        <taxon>Eukaryota</taxon>
        <taxon>Metazoa</taxon>
        <taxon>Cnidaria</taxon>
        <taxon>Anthozoa</taxon>
        <taxon>Octocorallia</taxon>
        <taxon>Malacalcyonacea</taxon>
        <taxon>Plexauridae</taxon>
        <taxon>Paramuricea</taxon>
    </lineage>
</organism>
<gene>
    <name evidence="2" type="ORF">PACLA_8A019941</name>
</gene>
<accession>A0A6S7GMJ9</accession>
<dbReference type="AlphaFoldDB" id="A0A6S7GMJ9"/>
<evidence type="ECO:0000313" key="2">
    <source>
        <dbReference type="EMBL" id="CAB3990656.1"/>
    </source>
</evidence>
<protein>
    <submittedName>
        <fullName evidence="2">Uncharacterized protein</fullName>
    </submittedName>
</protein>
<dbReference type="Gene3D" id="3.90.70.120">
    <property type="match status" value="1"/>
</dbReference>
<dbReference type="Proteomes" id="UP001152795">
    <property type="component" value="Unassembled WGS sequence"/>
</dbReference>
<comment type="caution">
    <text evidence="2">The sequence shown here is derived from an EMBL/GenBank/DDBJ whole genome shotgun (WGS) entry which is preliminary data.</text>
</comment>
<dbReference type="Pfam" id="PF20209">
    <property type="entry name" value="DUF6570"/>
    <property type="match status" value="1"/>
</dbReference>